<keyword evidence="3" id="KW-1185">Reference proteome</keyword>
<dbReference type="Pfam" id="PF13579">
    <property type="entry name" value="Glyco_trans_4_4"/>
    <property type="match status" value="1"/>
</dbReference>
<evidence type="ECO:0000313" key="3">
    <source>
        <dbReference type="Proteomes" id="UP000519004"/>
    </source>
</evidence>
<proteinExistence type="predicted"/>
<dbReference type="AlphaFoldDB" id="A0A7W7V746"/>
<keyword evidence="2" id="KW-0808">Transferase</keyword>
<accession>A0A7W7V746</accession>
<dbReference type="RefSeq" id="WP_183947043.1">
    <property type="nucleotide sequence ID" value="NZ_JACHHX010000002.1"/>
</dbReference>
<dbReference type="SUPFAM" id="SSF53756">
    <property type="entry name" value="UDP-Glycosyltransferase/glycogen phosphorylase"/>
    <property type="match status" value="1"/>
</dbReference>
<evidence type="ECO:0000259" key="1">
    <source>
        <dbReference type="Pfam" id="PF13579"/>
    </source>
</evidence>
<gene>
    <name evidence="2" type="ORF">HNQ58_000329</name>
</gene>
<comment type="caution">
    <text evidence="2">The sequence shown here is derived from an EMBL/GenBank/DDBJ whole genome shotgun (WGS) entry which is preliminary data.</text>
</comment>
<reference evidence="2 3" key="1">
    <citation type="submission" date="2020-08" db="EMBL/GenBank/DDBJ databases">
        <title>Genomic Encyclopedia of Type Strains, Phase IV (KMG-IV): sequencing the most valuable type-strain genomes for metagenomic binning, comparative biology and taxonomic classification.</title>
        <authorList>
            <person name="Goeker M."/>
        </authorList>
    </citation>
    <scope>NUCLEOTIDE SEQUENCE [LARGE SCALE GENOMIC DNA]</scope>
    <source>
        <strain evidence="2 3">DSM 25897</strain>
    </source>
</reference>
<dbReference type="EMBL" id="JACHHX010000002">
    <property type="protein sequence ID" value="MBB5014455.1"/>
    <property type="molecule type" value="Genomic_DNA"/>
</dbReference>
<dbReference type="Gene3D" id="3.40.50.2000">
    <property type="entry name" value="Glycogen Phosphorylase B"/>
    <property type="match status" value="2"/>
</dbReference>
<evidence type="ECO:0000313" key="2">
    <source>
        <dbReference type="EMBL" id="MBB5014455.1"/>
    </source>
</evidence>
<protein>
    <submittedName>
        <fullName evidence="2">Glycosyltransferase involved in cell wall biosynthesis</fullName>
    </submittedName>
</protein>
<dbReference type="InterPro" id="IPR028098">
    <property type="entry name" value="Glyco_trans_4-like_N"/>
</dbReference>
<feature type="domain" description="Glycosyltransferase subfamily 4-like N-terminal" evidence="1">
    <location>
        <begin position="232"/>
        <end position="332"/>
    </location>
</feature>
<organism evidence="2 3">
    <name type="scientific">Rehaibacterium terrae</name>
    <dbReference type="NCBI Taxonomy" id="1341696"/>
    <lineage>
        <taxon>Bacteria</taxon>
        <taxon>Pseudomonadati</taxon>
        <taxon>Pseudomonadota</taxon>
        <taxon>Gammaproteobacteria</taxon>
        <taxon>Lysobacterales</taxon>
        <taxon>Lysobacteraceae</taxon>
        <taxon>Rehaibacterium</taxon>
    </lineage>
</organism>
<sequence>MKFLLIAYDFPPIPSPQALRWAYLTRELAQAGHQVMVLAPDVPGYGAGGLPELGPRVEVHRVCPGPITRLLYGRGRPVCRTQAASMPGIEPLRHARSNGLAPWIETLLQQAGLQGQAVRRHTVYGDGVAVVELMDGTCLIQRPGQAIQVAQPYDRLNWKGRLRERVLSLCSMAGQGVRWVWERLSPLCMLPLMGGRVVQQGLNWKGHLSNLIKSLLGLFMFPDHRAEWAPWARRKLAQLLQAHRPDVVITSHEPANSIPLGALAKQMGFAWIADLGDPVLAAYTPYRWRQRAHALERLVCEKADFVTVTSVHARDLLMTRHGIGPDRCHVVTQGYDHRFDDTVVTGSSGEPVFTAGILELLYTGSFYSFRRPDALIAAVLDTPGVRLSVASIMVPDVVVQAAAGHPESVRILGFLPHTHALMLQRRCDVLVNIANADHVQIPGKLYEYLGAQRPILHITDGDADPASGLIRDSGGWCVVDDTAAIAALLRELVMQKQRLGCIELTADPDFDRNQYTWERLASRLVALAGGVCADERG</sequence>
<dbReference type="Proteomes" id="UP000519004">
    <property type="component" value="Unassembled WGS sequence"/>
</dbReference>
<name>A0A7W7V746_9GAMM</name>
<dbReference type="GO" id="GO:0016757">
    <property type="term" value="F:glycosyltransferase activity"/>
    <property type="evidence" value="ECO:0007669"/>
    <property type="project" value="UniProtKB-ARBA"/>
</dbReference>